<dbReference type="AlphaFoldDB" id="A0A1J1ILH8"/>
<keyword evidence="2" id="KW-0186">Copper</keyword>
<dbReference type="EMBL" id="CVRI01000054">
    <property type="protein sequence ID" value="CRL00420.1"/>
    <property type="molecule type" value="Genomic_DNA"/>
</dbReference>
<dbReference type="PANTHER" id="PTHR12151">
    <property type="entry name" value="ELECTRON TRANSPORT PROTIN SCO1/SENC FAMILY MEMBER"/>
    <property type="match status" value="1"/>
</dbReference>
<keyword evidence="4" id="KW-1185">Reference proteome</keyword>
<dbReference type="Gene3D" id="3.40.30.10">
    <property type="entry name" value="Glutaredoxin"/>
    <property type="match status" value="1"/>
</dbReference>
<evidence type="ECO:0000313" key="4">
    <source>
        <dbReference type="Proteomes" id="UP000183832"/>
    </source>
</evidence>
<accession>A0A1J1ILH8</accession>
<dbReference type="PANTHER" id="PTHR12151:SF5">
    <property type="entry name" value="AT19154P"/>
    <property type="match status" value="1"/>
</dbReference>
<dbReference type="Pfam" id="PF02630">
    <property type="entry name" value="SCO1-SenC"/>
    <property type="match status" value="1"/>
</dbReference>
<proteinExistence type="inferred from homology"/>
<evidence type="ECO:0000256" key="2">
    <source>
        <dbReference type="PIRSR" id="PIRSR603782-1"/>
    </source>
</evidence>
<evidence type="ECO:0000256" key="1">
    <source>
        <dbReference type="ARBA" id="ARBA00010996"/>
    </source>
</evidence>
<dbReference type="OrthoDB" id="270009at2759"/>
<keyword evidence="2" id="KW-0479">Metal-binding</keyword>
<sequence length="90" mass="10076">MQQSNAKNGTHGVTVRVEQVKTVCKAFRVYFSADPKDVDDDYIVDHTIIIYLVNPDGEIVDYYGQSRNASAITDSALVNMAKYDQMNKKG</sequence>
<feature type="binding site" evidence="2">
    <location>
        <position position="46"/>
    </location>
    <ligand>
        <name>Cu cation</name>
        <dbReference type="ChEBI" id="CHEBI:23378"/>
    </ligand>
</feature>
<name>A0A1J1ILH8_9DIPT</name>
<dbReference type="GO" id="GO:0033617">
    <property type="term" value="P:mitochondrial respiratory chain complex IV assembly"/>
    <property type="evidence" value="ECO:0007669"/>
    <property type="project" value="TreeGrafter"/>
</dbReference>
<dbReference type="GO" id="GO:0046872">
    <property type="term" value="F:metal ion binding"/>
    <property type="evidence" value="ECO:0007669"/>
    <property type="project" value="UniProtKB-KW"/>
</dbReference>
<dbReference type="InterPro" id="IPR003782">
    <property type="entry name" value="SCO1/SenC"/>
</dbReference>
<dbReference type="SUPFAM" id="SSF52833">
    <property type="entry name" value="Thioredoxin-like"/>
    <property type="match status" value="1"/>
</dbReference>
<evidence type="ECO:0000313" key="3">
    <source>
        <dbReference type="EMBL" id="CRL00420.1"/>
    </source>
</evidence>
<dbReference type="Proteomes" id="UP000183832">
    <property type="component" value="Unassembled WGS sequence"/>
</dbReference>
<comment type="similarity">
    <text evidence="1">Belongs to the SCO1/2 family.</text>
</comment>
<organism evidence="3 4">
    <name type="scientific">Clunio marinus</name>
    <dbReference type="NCBI Taxonomy" id="568069"/>
    <lineage>
        <taxon>Eukaryota</taxon>
        <taxon>Metazoa</taxon>
        <taxon>Ecdysozoa</taxon>
        <taxon>Arthropoda</taxon>
        <taxon>Hexapoda</taxon>
        <taxon>Insecta</taxon>
        <taxon>Pterygota</taxon>
        <taxon>Neoptera</taxon>
        <taxon>Endopterygota</taxon>
        <taxon>Diptera</taxon>
        <taxon>Nematocera</taxon>
        <taxon>Chironomoidea</taxon>
        <taxon>Chironomidae</taxon>
        <taxon>Clunio</taxon>
    </lineage>
</organism>
<dbReference type="InterPro" id="IPR036249">
    <property type="entry name" value="Thioredoxin-like_sf"/>
</dbReference>
<protein>
    <submittedName>
        <fullName evidence="3">CLUMA_CG013686, isoform A</fullName>
    </submittedName>
</protein>
<gene>
    <name evidence="3" type="ORF">CLUMA_CG013686</name>
</gene>
<dbReference type="STRING" id="568069.A0A1J1ILH8"/>
<reference evidence="3 4" key="1">
    <citation type="submission" date="2015-04" db="EMBL/GenBank/DDBJ databases">
        <authorList>
            <person name="Syromyatnikov M.Y."/>
            <person name="Popov V.N."/>
        </authorList>
    </citation>
    <scope>NUCLEOTIDE SEQUENCE [LARGE SCALE GENOMIC DNA]</scope>
</reference>
<dbReference type="GO" id="GO:0005739">
    <property type="term" value="C:mitochondrion"/>
    <property type="evidence" value="ECO:0007669"/>
    <property type="project" value="GOC"/>
</dbReference>